<evidence type="ECO:0000259" key="1">
    <source>
        <dbReference type="Pfam" id="PF14652"/>
    </source>
</evidence>
<gene>
    <name evidence="2" type="ORF">M9Y10_009822</name>
</gene>
<dbReference type="PANTHER" id="PTHR21534">
    <property type="entry name" value="KATANIN-INTERACTING PROTEIN"/>
    <property type="match status" value="1"/>
</dbReference>
<feature type="domain" description="KATNIP" evidence="1">
    <location>
        <begin position="263"/>
        <end position="382"/>
    </location>
</feature>
<evidence type="ECO:0000313" key="2">
    <source>
        <dbReference type="EMBL" id="KAK8866854.1"/>
    </source>
</evidence>
<dbReference type="InterPro" id="IPR026704">
    <property type="entry name" value="KATNIP"/>
</dbReference>
<keyword evidence="3" id="KW-1185">Reference proteome</keyword>
<name>A0ABR2IPK6_9EUKA</name>
<accession>A0ABR2IPK6</accession>
<dbReference type="Proteomes" id="UP001470230">
    <property type="component" value="Unassembled WGS sequence"/>
</dbReference>
<dbReference type="EMBL" id="JAPFFF010000015">
    <property type="protein sequence ID" value="KAK8866854.1"/>
    <property type="molecule type" value="Genomic_DNA"/>
</dbReference>
<evidence type="ECO:0000313" key="3">
    <source>
        <dbReference type="Proteomes" id="UP001470230"/>
    </source>
</evidence>
<reference evidence="2 3" key="1">
    <citation type="submission" date="2024-04" db="EMBL/GenBank/DDBJ databases">
        <title>Tritrichomonas musculus Genome.</title>
        <authorList>
            <person name="Alves-Ferreira E."/>
            <person name="Grigg M."/>
            <person name="Lorenzi H."/>
            <person name="Galac M."/>
        </authorList>
    </citation>
    <scope>NUCLEOTIDE SEQUENCE [LARGE SCALE GENOMIC DNA]</scope>
    <source>
        <strain evidence="2 3">EAF2021</strain>
    </source>
</reference>
<comment type="caution">
    <text evidence="2">The sequence shown here is derived from an EMBL/GenBank/DDBJ whole genome shotgun (WGS) entry which is preliminary data.</text>
</comment>
<organism evidence="2 3">
    <name type="scientific">Tritrichomonas musculus</name>
    <dbReference type="NCBI Taxonomy" id="1915356"/>
    <lineage>
        <taxon>Eukaryota</taxon>
        <taxon>Metamonada</taxon>
        <taxon>Parabasalia</taxon>
        <taxon>Tritrichomonadida</taxon>
        <taxon>Tritrichomonadidae</taxon>
        <taxon>Tritrichomonas</taxon>
    </lineage>
</organism>
<dbReference type="InterPro" id="IPR027859">
    <property type="entry name" value="KATNIP_dom"/>
</dbReference>
<proteinExistence type="predicted"/>
<dbReference type="PANTHER" id="PTHR21534:SF0">
    <property type="entry name" value="KATANIN-INTERACTING PROTEIN"/>
    <property type="match status" value="1"/>
</dbReference>
<dbReference type="Pfam" id="PF14652">
    <property type="entry name" value="DUF4457"/>
    <property type="match status" value="2"/>
</dbReference>
<protein>
    <recommendedName>
        <fullName evidence="1">KATNIP domain-containing protein</fullName>
    </recommendedName>
</protein>
<sequence length="416" mass="46728">MKRNSLPKLSATEAKIYLERKNSMAIPTAIPEFKSVLTNMKNRKRSTSIKSPNISSSRKSAFSLPQNVCTYYLQVIFLSNYGNESIIGCSEIDVLDIDYKVLTVASIGLDDQKDENDIDDDNDPLNALKVKHKNDSIPPYLSSLVNSSMIKDSDTQEWNAHWNGTPIHFNLKVVSPNPPASIRIWNSRETDHRSVKNVKIIAGGTFIASGIIPEGFGGIISLEKSKAIEKNVFSIPFPRPETKTNSDKYGEIPNKPIKTLKFSLYESFDKSDYIGLASIEITAATGKIVTLDDIKSISYDNINFMAAPHRLINNINNTKDSRNIQSMWYGSFNHRGTPQITITFKKALPILLIRIWNIPKQVNGDNFGVSKIGIFFENEIVAIAPLKKIQEKDRKPSDFWFTDVPFLRQNIPLGLS</sequence>
<feature type="domain" description="KATNIP" evidence="1">
    <location>
        <begin position="41"/>
        <end position="213"/>
    </location>
</feature>